<dbReference type="AlphaFoldDB" id="A0A4V6Z3U1"/>
<keyword evidence="1" id="KW-0472">Membrane</keyword>
<dbReference type="EMBL" id="CABEHV010000004">
    <property type="protein sequence ID" value="VTS18407.1"/>
    <property type="molecule type" value="Genomic_DNA"/>
</dbReference>
<organism evidence="2 3">
    <name type="scientific">Streptococcus mitis</name>
    <dbReference type="NCBI Taxonomy" id="28037"/>
    <lineage>
        <taxon>Bacteria</taxon>
        <taxon>Bacillati</taxon>
        <taxon>Bacillota</taxon>
        <taxon>Bacilli</taxon>
        <taxon>Lactobacillales</taxon>
        <taxon>Streptococcaceae</taxon>
        <taxon>Streptococcus</taxon>
        <taxon>Streptococcus mitis group</taxon>
    </lineage>
</organism>
<evidence type="ECO:0000313" key="2">
    <source>
        <dbReference type="EMBL" id="VTS18407.1"/>
    </source>
</evidence>
<proteinExistence type="predicted"/>
<gene>
    <name evidence="2" type="ORF">NCTC11189_00212</name>
</gene>
<protein>
    <submittedName>
        <fullName evidence="2">Orf73</fullName>
    </submittedName>
</protein>
<feature type="transmembrane region" description="Helical" evidence="1">
    <location>
        <begin position="110"/>
        <end position="134"/>
    </location>
</feature>
<reference evidence="2 3" key="1">
    <citation type="submission" date="2019-05" db="EMBL/GenBank/DDBJ databases">
        <authorList>
            <consortium name="Pathogen Informatics"/>
        </authorList>
    </citation>
    <scope>NUCLEOTIDE SEQUENCE [LARGE SCALE GENOMIC DNA]</scope>
    <source>
        <strain evidence="2 3">NCTC11189</strain>
    </source>
</reference>
<evidence type="ECO:0000313" key="3">
    <source>
        <dbReference type="Proteomes" id="UP000387692"/>
    </source>
</evidence>
<sequence>MSGTSEFKTKTTDKVTELRSQNYANGDIMKAKIQEEQSMEREMYTKTEIDLKLDKINSDVKHGFEKVDLKFDQVRTEMRDGFENMGLRMEKMFSDFKLEQQKEKEENKKWLIALTIGSLLSIIGIVVSIIAILAQK</sequence>
<evidence type="ECO:0000256" key="1">
    <source>
        <dbReference type="SAM" id="Phobius"/>
    </source>
</evidence>
<accession>A0A4V6Z3U1</accession>
<keyword evidence="1" id="KW-0812">Transmembrane</keyword>
<dbReference type="Proteomes" id="UP000387692">
    <property type="component" value="Unassembled WGS sequence"/>
</dbReference>
<keyword evidence="1" id="KW-1133">Transmembrane helix</keyword>
<dbReference type="RefSeq" id="WP_260665972.1">
    <property type="nucleotide sequence ID" value="NZ_CABEHV010000004.1"/>
</dbReference>
<name>A0A4V6Z3U1_STRMT</name>